<dbReference type="EMBL" id="BTFW01000001">
    <property type="protein sequence ID" value="GMM60598.1"/>
    <property type="molecule type" value="Genomic_DNA"/>
</dbReference>
<reference evidence="3 4" key="1">
    <citation type="submission" date="2023-06" db="EMBL/GenBank/DDBJ databases">
        <title>Draft genome sequence of Novosphingobium sp. strain IK01.</title>
        <authorList>
            <person name="Hatamoto M."/>
            <person name="Ikarashi T."/>
            <person name="Yamaguchi T."/>
        </authorList>
    </citation>
    <scope>NUCLEOTIDE SEQUENCE [LARGE SCALE GENOMIC DNA]</scope>
    <source>
        <strain evidence="3 4">IK01</strain>
    </source>
</reference>
<sequence>MTTRLHHLDAARAVLLLLGIPFHVATTATMILSPGFPGFVADPAVGIGLSFIHAFRMSAFFMLAGYFAGMASQRRGRHDWLADRLRRVALPLLASVFTLGLVQYRLKVALSPAWENGYRGVPVAFEHLWFLIVLLGYVFTYVLRPRVSRLSDRLWRPLLGLDPSTWPLALLALALWGGGVIALGIVCDLQDSEAVFEQQLLLRYLQYLPAFALGTLAWRLRLGDTLFNYRKAWPWLVTIPLLLGHFALDPLVRPHFGLEENPSPLLRVVDGAIAGALAYAMSLLVFRLLAHAFDRPNRIVSFLVDGAMAIYLFHLMVAMVLVLVMARLGWTDLPMPLLVWAGMCAVVLAGAVVCFLIVRRVPVLATLFGAAPPPKRARPEARNACNPPKNG</sequence>
<gene>
    <name evidence="3" type="ORF">NUTIK01_13750</name>
</gene>
<feature type="transmembrane region" description="Helical" evidence="1">
    <location>
        <begin position="126"/>
        <end position="144"/>
    </location>
</feature>
<keyword evidence="1" id="KW-1133">Transmembrane helix</keyword>
<feature type="transmembrane region" description="Helical" evidence="1">
    <location>
        <begin position="201"/>
        <end position="220"/>
    </location>
</feature>
<evidence type="ECO:0000256" key="1">
    <source>
        <dbReference type="SAM" id="Phobius"/>
    </source>
</evidence>
<accession>A0ABQ6P5S4</accession>
<feature type="domain" description="Acyltransferase 3" evidence="2">
    <location>
        <begin position="7"/>
        <end position="354"/>
    </location>
</feature>
<dbReference type="InterPro" id="IPR002656">
    <property type="entry name" value="Acyl_transf_3_dom"/>
</dbReference>
<dbReference type="PANTHER" id="PTHR36927">
    <property type="entry name" value="BLR4337 PROTEIN"/>
    <property type="match status" value="1"/>
</dbReference>
<dbReference type="Pfam" id="PF01757">
    <property type="entry name" value="Acyl_transf_3"/>
    <property type="match status" value="1"/>
</dbReference>
<keyword evidence="1" id="KW-0472">Membrane</keyword>
<evidence type="ECO:0000259" key="2">
    <source>
        <dbReference type="Pfam" id="PF01757"/>
    </source>
</evidence>
<feature type="transmembrane region" description="Helical" evidence="1">
    <location>
        <begin position="337"/>
        <end position="358"/>
    </location>
</feature>
<keyword evidence="1" id="KW-0812">Transmembrane</keyword>
<feature type="transmembrane region" description="Helical" evidence="1">
    <location>
        <begin position="12"/>
        <end position="32"/>
    </location>
</feature>
<organism evidence="3 4">
    <name type="scientific">Novosphingobium pituita</name>
    <dbReference type="NCBI Taxonomy" id="3056842"/>
    <lineage>
        <taxon>Bacteria</taxon>
        <taxon>Pseudomonadati</taxon>
        <taxon>Pseudomonadota</taxon>
        <taxon>Alphaproteobacteria</taxon>
        <taxon>Sphingomonadales</taxon>
        <taxon>Sphingomonadaceae</taxon>
        <taxon>Novosphingobium</taxon>
    </lineage>
</organism>
<dbReference type="PANTHER" id="PTHR36927:SF1">
    <property type="entry name" value="MDO-LIKE PROTEIN"/>
    <property type="match status" value="1"/>
</dbReference>
<evidence type="ECO:0000313" key="3">
    <source>
        <dbReference type="EMBL" id="GMM60598.1"/>
    </source>
</evidence>
<proteinExistence type="predicted"/>
<keyword evidence="4" id="KW-1185">Reference proteome</keyword>
<feature type="transmembrane region" description="Helical" evidence="1">
    <location>
        <begin position="268"/>
        <end position="290"/>
    </location>
</feature>
<dbReference type="InterPro" id="IPR050623">
    <property type="entry name" value="Glucan_succinyl_AcylTrfase"/>
</dbReference>
<evidence type="ECO:0000313" key="4">
    <source>
        <dbReference type="Proteomes" id="UP001187221"/>
    </source>
</evidence>
<name>A0ABQ6P5S4_9SPHN</name>
<feature type="transmembrane region" description="Helical" evidence="1">
    <location>
        <begin position="302"/>
        <end position="325"/>
    </location>
</feature>
<feature type="transmembrane region" description="Helical" evidence="1">
    <location>
        <begin position="165"/>
        <end position="186"/>
    </location>
</feature>
<dbReference type="RefSeq" id="WP_317974383.1">
    <property type="nucleotide sequence ID" value="NZ_BTFW01000001.1"/>
</dbReference>
<feature type="transmembrane region" description="Helical" evidence="1">
    <location>
        <begin position="232"/>
        <end position="248"/>
    </location>
</feature>
<feature type="transmembrane region" description="Helical" evidence="1">
    <location>
        <begin position="88"/>
        <end position="106"/>
    </location>
</feature>
<comment type="caution">
    <text evidence="3">The sequence shown here is derived from an EMBL/GenBank/DDBJ whole genome shotgun (WGS) entry which is preliminary data.</text>
</comment>
<protein>
    <recommendedName>
        <fullName evidence="2">Acyltransferase 3 domain-containing protein</fullName>
    </recommendedName>
</protein>
<dbReference type="Proteomes" id="UP001187221">
    <property type="component" value="Unassembled WGS sequence"/>
</dbReference>
<feature type="transmembrane region" description="Helical" evidence="1">
    <location>
        <begin position="44"/>
        <end position="67"/>
    </location>
</feature>